<dbReference type="EMBL" id="JAHYIQ010000001">
    <property type="protein sequence ID" value="KAK1137967.1"/>
    <property type="molecule type" value="Genomic_DNA"/>
</dbReference>
<comment type="caution">
    <text evidence="1">The sequence shown here is derived from an EMBL/GenBank/DDBJ whole genome shotgun (WGS) entry which is preliminary data.</text>
</comment>
<gene>
    <name evidence="1" type="ORF">K0M31_002458</name>
</gene>
<protein>
    <submittedName>
        <fullName evidence="1">Uncharacterized protein</fullName>
    </submittedName>
</protein>
<dbReference type="AlphaFoldDB" id="A0AA40GHQ4"/>
<accession>A0AA40GHQ4</accession>
<sequence>MARAEAGNCMAVAISVDSPGNTAVPPHSLAGLECQKISGISTRKCLQDIAKFYFPFASYLLTLQEYPRGMGMLLAIFLSVFARNEAEGRGRVSMIKIRQK</sequence>
<keyword evidence="2" id="KW-1185">Reference proteome</keyword>
<reference evidence="1" key="1">
    <citation type="submission" date="2021-10" db="EMBL/GenBank/DDBJ databases">
        <title>Melipona bicolor Genome sequencing and assembly.</title>
        <authorList>
            <person name="Araujo N.S."/>
            <person name="Arias M.C."/>
        </authorList>
    </citation>
    <scope>NUCLEOTIDE SEQUENCE</scope>
    <source>
        <strain evidence="1">USP_2M_L1-L4_2017</strain>
        <tissue evidence="1">Whole body</tissue>
    </source>
</reference>
<proteinExistence type="predicted"/>
<dbReference type="Proteomes" id="UP001177670">
    <property type="component" value="Unassembled WGS sequence"/>
</dbReference>
<evidence type="ECO:0000313" key="2">
    <source>
        <dbReference type="Proteomes" id="UP001177670"/>
    </source>
</evidence>
<name>A0AA40GHQ4_9HYME</name>
<evidence type="ECO:0000313" key="1">
    <source>
        <dbReference type="EMBL" id="KAK1137967.1"/>
    </source>
</evidence>
<organism evidence="1 2">
    <name type="scientific">Melipona bicolor</name>
    <dbReference type="NCBI Taxonomy" id="60889"/>
    <lineage>
        <taxon>Eukaryota</taxon>
        <taxon>Metazoa</taxon>
        <taxon>Ecdysozoa</taxon>
        <taxon>Arthropoda</taxon>
        <taxon>Hexapoda</taxon>
        <taxon>Insecta</taxon>
        <taxon>Pterygota</taxon>
        <taxon>Neoptera</taxon>
        <taxon>Endopterygota</taxon>
        <taxon>Hymenoptera</taxon>
        <taxon>Apocrita</taxon>
        <taxon>Aculeata</taxon>
        <taxon>Apoidea</taxon>
        <taxon>Anthophila</taxon>
        <taxon>Apidae</taxon>
        <taxon>Melipona</taxon>
    </lineage>
</organism>